<evidence type="ECO:0000256" key="1">
    <source>
        <dbReference type="SAM" id="Coils"/>
    </source>
</evidence>
<dbReference type="PANTHER" id="PTHR47491">
    <property type="entry name" value="CAP-GLY DOMAIN LINKER"/>
    <property type="match status" value="1"/>
</dbReference>
<evidence type="ECO:0000313" key="3">
    <source>
        <dbReference type="Proteomes" id="UP000315295"/>
    </source>
</evidence>
<organism evidence="2 3">
    <name type="scientific">Malus baccata</name>
    <name type="common">Siberian crab apple</name>
    <name type="synonym">Pyrus baccata</name>
    <dbReference type="NCBI Taxonomy" id="106549"/>
    <lineage>
        <taxon>Eukaryota</taxon>
        <taxon>Viridiplantae</taxon>
        <taxon>Streptophyta</taxon>
        <taxon>Embryophyta</taxon>
        <taxon>Tracheophyta</taxon>
        <taxon>Spermatophyta</taxon>
        <taxon>Magnoliopsida</taxon>
        <taxon>eudicotyledons</taxon>
        <taxon>Gunneridae</taxon>
        <taxon>Pentapetalae</taxon>
        <taxon>rosids</taxon>
        <taxon>fabids</taxon>
        <taxon>Rosales</taxon>
        <taxon>Rosaceae</taxon>
        <taxon>Amygdaloideae</taxon>
        <taxon>Maleae</taxon>
        <taxon>Malus</taxon>
    </lineage>
</organism>
<keyword evidence="1" id="KW-0175">Coiled coil</keyword>
<dbReference type="STRING" id="106549.A0A540N2Z3"/>
<comment type="caution">
    <text evidence="2">The sequence shown here is derived from an EMBL/GenBank/DDBJ whole genome shotgun (WGS) entry which is preliminary data.</text>
</comment>
<sequence>MDNLEMLMLKKGENINQLQSDPQASTKELTVTRGILPKTSEERYMMWEEVKKYNEKNMLLNSEVNTLTKKIETLDEDMLLKEGQITTLKDTIERNKPFDPPEVLLLSDCHHLWQLPPINEKLSGKQINFAPPAAASFT</sequence>
<dbReference type="Proteomes" id="UP000315295">
    <property type="component" value="Unassembled WGS sequence"/>
</dbReference>
<dbReference type="AlphaFoldDB" id="A0A540N2Z3"/>
<dbReference type="PANTHER" id="PTHR47491:SF5">
    <property type="entry name" value="CAP-GLY DOMAIN LINKER"/>
    <property type="match status" value="1"/>
</dbReference>
<feature type="coiled-coil region" evidence="1">
    <location>
        <begin position="50"/>
        <end position="77"/>
    </location>
</feature>
<keyword evidence="3" id="KW-1185">Reference proteome</keyword>
<name>A0A540N2Z3_MALBA</name>
<gene>
    <name evidence="2" type="ORF">C1H46_009516</name>
</gene>
<protein>
    <submittedName>
        <fullName evidence="2">Uncharacterized protein</fullName>
    </submittedName>
</protein>
<dbReference type="EMBL" id="VIEB01000132">
    <property type="protein sequence ID" value="TQE04913.1"/>
    <property type="molecule type" value="Genomic_DNA"/>
</dbReference>
<accession>A0A540N2Z3</accession>
<reference evidence="2 3" key="1">
    <citation type="journal article" date="2019" name="G3 (Bethesda)">
        <title>Sequencing of a Wild Apple (Malus baccata) Genome Unravels the Differences Between Cultivated and Wild Apple Species Regarding Disease Resistance and Cold Tolerance.</title>
        <authorList>
            <person name="Chen X."/>
        </authorList>
    </citation>
    <scope>NUCLEOTIDE SEQUENCE [LARGE SCALE GENOMIC DNA]</scope>
    <source>
        <strain evidence="3">cv. Shandingzi</strain>
        <tissue evidence="2">Leaves</tissue>
    </source>
</reference>
<evidence type="ECO:0000313" key="2">
    <source>
        <dbReference type="EMBL" id="TQE04913.1"/>
    </source>
</evidence>
<proteinExistence type="predicted"/>